<evidence type="ECO:0000256" key="8">
    <source>
        <dbReference type="ARBA" id="ARBA00023169"/>
    </source>
</evidence>
<organism evidence="11 12">
    <name type="scientific">Cognatishimia activa</name>
    <dbReference type="NCBI Taxonomy" id="1715691"/>
    <lineage>
        <taxon>Bacteria</taxon>
        <taxon>Pseudomonadati</taxon>
        <taxon>Pseudomonadota</taxon>
        <taxon>Alphaproteobacteria</taxon>
        <taxon>Rhodobacterales</taxon>
        <taxon>Paracoccaceae</taxon>
        <taxon>Cognatishimia</taxon>
    </lineage>
</organism>
<name>A0A0P1IV06_9RHOB</name>
<keyword evidence="7 9" id="KW-0472">Membrane</keyword>
<evidence type="ECO:0000256" key="5">
    <source>
        <dbReference type="ARBA" id="ARBA00022692"/>
    </source>
</evidence>
<keyword evidence="8" id="KW-0270">Exopolysaccharide synthesis</keyword>
<protein>
    <submittedName>
        <fullName evidence="11">Putative sugar transferase EpsL</fullName>
        <ecNumber evidence="11">2.-.-.-</ecNumber>
    </submittedName>
</protein>
<evidence type="ECO:0000256" key="3">
    <source>
        <dbReference type="ARBA" id="ARBA00022475"/>
    </source>
</evidence>
<dbReference type="AlphaFoldDB" id="A0A0P1IV06"/>
<dbReference type="Proteomes" id="UP000051184">
    <property type="component" value="Unassembled WGS sequence"/>
</dbReference>
<proteinExistence type="inferred from homology"/>
<dbReference type="EC" id="2.-.-.-" evidence="11"/>
<dbReference type="InterPro" id="IPR003362">
    <property type="entry name" value="Bact_transf"/>
</dbReference>
<evidence type="ECO:0000256" key="2">
    <source>
        <dbReference type="ARBA" id="ARBA00006464"/>
    </source>
</evidence>
<dbReference type="GO" id="GO:0005886">
    <property type="term" value="C:plasma membrane"/>
    <property type="evidence" value="ECO:0007669"/>
    <property type="project" value="UniProtKB-SubCell"/>
</dbReference>
<feature type="domain" description="Bacterial sugar transferase" evidence="10">
    <location>
        <begin position="30"/>
        <end position="220"/>
    </location>
</feature>
<dbReference type="GO" id="GO:0000271">
    <property type="term" value="P:polysaccharide biosynthetic process"/>
    <property type="evidence" value="ECO:0007669"/>
    <property type="project" value="UniProtKB-KW"/>
</dbReference>
<gene>
    <name evidence="11" type="primary">epsL_3</name>
    <name evidence="11" type="ORF">TA5114_03160</name>
</gene>
<keyword evidence="4 11" id="KW-0808">Transferase</keyword>
<evidence type="ECO:0000256" key="1">
    <source>
        <dbReference type="ARBA" id="ARBA00004236"/>
    </source>
</evidence>
<evidence type="ECO:0000313" key="12">
    <source>
        <dbReference type="Proteomes" id="UP000051184"/>
    </source>
</evidence>
<dbReference type="GO" id="GO:0016780">
    <property type="term" value="F:phosphotransferase activity, for other substituted phosphate groups"/>
    <property type="evidence" value="ECO:0007669"/>
    <property type="project" value="TreeGrafter"/>
</dbReference>
<evidence type="ECO:0000256" key="4">
    <source>
        <dbReference type="ARBA" id="ARBA00022679"/>
    </source>
</evidence>
<evidence type="ECO:0000313" key="11">
    <source>
        <dbReference type="EMBL" id="CUK27332.1"/>
    </source>
</evidence>
<keyword evidence="12" id="KW-1185">Reference proteome</keyword>
<dbReference type="STRING" id="1715691.TA5113_00662"/>
<feature type="transmembrane region" description="Helical" evidence="9">
    <location>
        <begin position="32"/>
        <end position="56"/>
    </location>
</feature>
<sequence length="225" mass="25881">MTDLYLAAETVETERSDPCLYEGQYITRFKRFFDVTLVLLTLPVIVPVVFVLWTVVRLDGGPGFFLHQRIGLKGRPFQCLKIRSMNPGAPEQLGAILSNDPALQSQWRTKRKLENDPRITRIGRFLRQTSLDELPQLWNVLRGEMSLVGPRPVPLDELANYASSRQIYEAMRPGITGLWQISGRNSVSYQERIQLDARYLEIRSLKVDVMILWRTLRLVVQPNGI</sequence>
<dbReference type="EMBL" id="CYUE01000022">
    <property type="protein sequence ID" value="CUK27332.1"/>
    <property type="molecule type" value="Genomic_DNA"/>
</dbReference>
<comment type="similarity">
    <text evidence="2">Belongs to the bacterial sugar transferase family.</text>
</comment>
<keyword evidence="3" id="KW-1003">Cell membrane</keyword>
<dbReference type="Pfam" id="PF02397">
    <property type="entry name" value="Bac_transf"/>
    <property type="match status" value="1"/>
</dbReference>
<keyword evidence="6 9" id="KW-1133">Transmembrane helix</keyword>
<dbReference type="PANTHER" id="PTHR30576:SF4">
    <property type="entry name" value="UNDECAPRENYL-PHOSPHATE GALACTOSE PHOSPHOTRANSFERASE"/>
    <property type="match status" value="1"/>
</dbReference>
<evidence type="ECO:0000259" key="10">
    <source>
        <dbReference type="Pfam" id="PF02397"/>
    </source>
</evidence>
<keyword evidence="5 9" id="KW-0812">Transmembrane</keyword>
<evidence type="ECO:0000256" key="6">
    <source>
        <dbReference type="ARBA" id="ARBA00022989"/>
    </source>
</evidence>
<evidence type="ECO:0000256" key="7">
    <source>
        <dbReference type="ARBA" id="ARBA00023136"/>
    </source>
</evidence>
<dbReference type="RefSeq" id="WP_058316333.1">
    <property type="nucleotide sequence ID" value="NZ_CYTO01000007.1"/>
</dbReference>
<dbReference type="OrthoDB" id="9808602at2"/>
<reference evidence="12" key="1">
    <citation type="submission" date="2015-09" db="EMBL/GenBank/DDBJ databases">
        <authorList>
            <person name="Rodrigo-Torres Lidia"/>
            <person name="Arahal R.David."/>
        </authorList>
    </citation>
    <scope>NUCLEOTIDE SEQUENCE [LARGE SCALE GENOMIC DNA]</scope>
    <source>
        <strain evidence="12">CECT 5114</strain>
    </source>
</reference>
<dbReference type="PANTHER" id="PTHR30576">
    <property type="entry name" value="COLANIC BIOSYNTHESIS UDP-GLUCOSE LIPID CARRIER TRANSFERASE"/>
    <property type="match status" value="1"/>
</dbReference>
<accession>A0A0P1IV06</accession>
<evidence type="ECO:0000256" key="9">
    <source>
        <dbReference type="SAM" id="Phobius"/>
    </source>
</evidence>
<comment type="subcellular location">
    <subcellularLocation>
        <location evidence="1">Cell membrane</location>
    </subcellularLocation>
</comment>